<dbReference type="PRINTS" id="PR02065">
    <property type="entry name" value="PROTEINDPCD"/>
</dbReference>
<protein>
    <recommendedName>
        <fullName evidence="2">Protein DPCD</fullName>
    </recommendedName>
</protein>
<evidence type="ECO:0000313" key="4">
    <source>
        <dbReference type="EMBL" id="ERL83876.1"/>
    </source>
</evidence>
<evidence type="ECO:0000256" key="1">
    <source>
        <dbReference type="ARBA" id="ARBA00010597"/>
    </source>
</evidence>
<comment type="similarity">
    <text evidence="1">Belongs to the DPCD family.</text>
</comment>
<dbReference type="OrthoDB" id="10256139at2759"/>
<reference evidence="4 6" key="1">
    <citation type="journal article" date="2013" name="Genome Biol.">
        <title>Draft genome of the mountain pine beetle, Dendroctonus ponderosae Hopkins, a major forest pest.</title>
        <authorList>
            <person name="Keeling C.I."/>
            <person name="Yuen M.M."/>
            <person name="Liao N.Y."/>
            <person name="Docking T.R."/>
            <person name="Chan S.K."/>
            <person name="Taylor G.A."/>
            <person name="Palmquist D.L."/>
            <person name="Jackman S.D."/>
            <person name="Nguyen A."/>
            <person name="Li M."/>
            <person name="Henderson H."/>
            <person name="Janes J.K."/>
            <person name="Zhao Y."/>
            <person name="Pandoh P."/>
            <person name="Moore R."/>
            <person name="Sperling F.A."/>
            <person name="Huber D.P."/>
            <person name="Birol I."/>
            <person name="Jones S.J."/>
            <person name="Bohlmann J."/>
        </authorList>
    </citation>
    <scope>NUCLEOTIDE SEQUENCE</scope>
</reference>
<dbReference type="InterPro" id="IPR026224">
    <property type="entry name" value="DPCD"/>
</dbReference>
<accession>U4TZY5</accession>
<evidence type="ECO:0000313" key="5">
    <source>
        <dbReference type="EMBL" id="ERL92546.1"/>
    </source>
</evidence>
<dbReference type="Pfam" id="PF14913">
    <property type="entry name" value="DPCD"/>
    <property type="match status" value="1"/>
</dbReference>
<evidence type="ECO:0000313" key="6">
    <source>
        <dbReference type="Proteomes" id="UP000030742"/>
    </source>
</evidence>
<evidence type="ECO:0000313" key="3">
    <source>
        <dbReference type="EMBL" id="ERL83534.1"/>
    </source>
</evidence>
<sequence length="202" mass="23982">MNNWFSKLQKAKKSCIIDRNSRKVHYDFEDGKELVEQYDLLTNCVTRRAWRTNNELKGEDAWDIEVGDPEPKYDAEQKCMIRENSTQPFITRRITKINLEWRIRNMPYPIDVYSVTIDKGSYSLIVRTTNKKYYKEINVPDLERLGIEMNQENVNFCHKFNTLIITYKKPQGLREFEATLLEEIKKIPAKNYDDEINGCKPS</sequence>
<name>U4TZY5_DENPD</name>
<dbReference type="EMBL" id="KB630312">
    <property type="protein sequence ID" value="ERL83534.1"/>
    <property type="molecule type" value="Genomic_DNA"/>
</dbReference>
<organism evidence="4 6">
    <name type="scientific">Dendroctonus ponderosae</name>
    <name type="common">Mountain pine beetle</name>
    <dbReference type="NCBI Taxonomy" id="77166"/>
    <lineage>
        <taxon>Eukaryota</taxon>
        <taxon>Metazoa</taxon>
        <taxon>Ecdysozoa</taxon>
        <taxon>Arthropoda</taxon>
        <taxon>Hexapoda</taxon>
        <taxon>Insecta</taxon>
        <taxon>Pterygota</taxon>
        <taxon>Neoptera</taxon>
        <taxon>Endopterygota</taxon>
        <taxon>Coleoptera</taxon>
        <taxon>Polyphaga</taxon>
        <taxon>Cucujiformia</taxon>
        <taxon>Curculionidae</taxon>
        <taxon>Scolytinae</taxon>
        <taxon>Dendroctonus</taxon>
    </lineage>
</organism>
<dbReference type="PANTHER" id="PTHR31921">
    <property type="entry name" value="PROTEIN DPCD"/>
    <property type="match status" value="1"/>
</dbReference>
<evidence type="ECO:0000256" key="2">
    <source>
        <dbReference type="ARBA" id="ARBA00020330"/>
    </source>
</evidence>
<gene>
    <name evidence="3" type="ORF">D910_00585</name>
    <name evidence="4" type="ORF">D910_01148</name>
    <name evidence="5" type="ORF">D910_09859</name>
</gene>
<dbReference type="AlphaFoldDB" id="U4TZY5"/>
<dbReference type="EMBL" id="KB630792">
    <property type="protein sequence ID" value="ERL83876.1"/>
    <property type="molecule type" value="Genomic_DNA"/>
</dbReference>
<dbReference type="STRING" id="77166.U4TZY5"/>
<proteinExistence type="inferred from homology"/>
<dbReference type="EMBL" id="KB632329">
    <property type="protein sequence ID" value="ERL92546.1"/>
    <property type="molecule type" value="Genomic_DNA"/>
</dbReference>
<dbReference type="Proteomes" id="UP000030742">
    <property type="component" value="Unassembled WGS sequence"/>
</dbReference>
<dbReference type="PANTHER" id="PTHR31921:SF1">
    <property type="entry name" value="PROTEIN DPCD"/>
    <property type="match status" value="1"/>
</dbReference>